<dbReference type="AlphaFoldDB" id="A0A917L0U1"/>
<reference evidence="3" key="1">
    <citation type="journal article" date="2014" name="Int. J. Syst. Evol. Microbiol.">
        <title>Complete genome sequence of Corynebacterium casei LMG S-19264T (=DSM 44701T), isolated from a smear-ripened cheese.</title>
        <authorList>
            <consortium name="US DOE Joint Genome Institute (JGI-PGF)"/>
            <person name="Walter F."/>
            <person name="Albersmeier A."/>
            <person name="Kalinowski J."/>
            <person name="Ruckert C."/>
        </authorList>
    </citation>
    <scope>NUCLEOTIDE SEQUENCE</scope>
    <source>
        <strain evidence="3">CGMCC 1.3617</strain>
    </source>
</reference>
<gene>
    <name evidence="3" type="ORF">GCM10011320_53430</name>
</gene>
<dbReference type="RefSeq" id="WP_188972628.1">
    <property type="nucleotide sequence ID" value="NZ_BMKW01000017.1"/>
</dbReference>
<name>A0A917L0U1_9PROT</name>
<dbReference type="PIRSF" id="PIRSF031890">
    <property type="entry name" value="UCP031890_transporter_Tim44"/>
    <property type="match status" value="1"/>
</dbReference>
<feature type="domain" description="Tim44-like" evidence="2">
    <location>
        <begin position="75"/>
        <end position="220"/>
    </location>
</feature>
<dbReference type="InterPro" id="IPR016985">
    <property type="entry name" value="UCP031890_Tim44-rel"/>
</dbReference>
<evidence type="ECO:0000313" key="3">
    <source>
        <dbReference type="EMBL" id="GGJ39119.1"/>
    </source>
</evidence>
<dbReference type="Gene3D" id="3.10.450.240">
    <property type="match status" value="1"/>
</dbReference>
<feature type="transmembrane region" description="Helical" evidence="1">
    <location>
        <begin position="6"/>
        <end position="23"/>
    </location>
</feature>
<keyword evidence="4" id="KW-1185">Reference proteome</keyword>
<dbReference type="InterPro" id="IPR007379">
    <property type="entry name" value="Tim44-like_dom"/>
</dbReference>
<dbReference type="SMART" id="SM00978">
    <property type="entry name" value="Tim44"/>
    <property type="match status" value="1"/>
</dbReference>
<evidence type="ECO:0000313" key="4">
    <source>
        <dbReference type="Proteomes" id="UP000661507"/>
    </source>
</evidence>
<organism evidence="3 4">
    <name type="scientific">Neoroseomonas lacus</name>
    <dbReference type="NCBI Taxonomy" id="287609"/>
    <lineage>
        <taxon>Bacteria</taxon>
        <taxon>Pseudomonadati</taxon>
        <taxon>Pseudomonadota</taxon>
        <taxon>Alphaproteobacteria</taxon>
        <taxon>Acetobacterales</taxon>
        <taxon>Acetobacteraceae</taxon>
        <taxon>Neoroseomonas</taxon>
    </lineage>
</organism>
<dbReference type="SUPFAM" id="SSF54427">
    <property type="entry name" value="NTF2-like"/>
    <property type="match status" value="1"/>
</dbReference>
<protein>
    <submittedName>
        <fullName evidence="3">Calcium-binding protein</fullName>
    </submittedName>
</protein>
<keyword evidence="1" id="KW-1133">Transmembrane helix</keyword>
<sequence length="221" mass="23587">MSGGLPIDLILFAMVAAFLVLRLRSVLGRRTGFERPPAEATPDVARSLPAREAELAPTVQPGPGARSLPDPQSPVGQALLRIRGADPSFDPGVFLNGAEGAFRMVVQAFAAGDRQTLRDLLSEESFAGFDQAISARETAGETQRTELRAINEMAIEAAELRGTIADITVRIVSDQVNLITAQDGSISAGAEAVTEITDLWTFQRDTRASDPTWKLVGTRSA</sequence>
<dbReference type="PANTHER" id="PTHR41542:SF1">
    <property type="entry name" value="BLL5807 PROTEIN"/>
    <property type="match status" value="1"/>
</dbReference>
<accession>A0A917L0U1</accession>
<keyword evidence="1" id="KW-0472">Membrane</keyword>
<dbReference type="Proteomes" id="UP000661507">
    <property type="component" value="Unassembled WGS sequence"/>
</dbReference>
<comment type="caution">
    <text evidence="3">The sequence shown here is derived from an EMBL/GenBank/DDBJ whole genome shotgun (WGS) entry which is preliminary data.</text>
</comment>
<dbReference type="PANTHER" id="PTHR41542">
    <property type="entry name" value="BLL5807 PROTEIN"/>
    <property type="match status" value="1"/>
</dbReference>
<evidence type="ECO:0000256" key="1">
    <source>
        <dbReference type="SAM" id="Phobius"/>
    </source>
</evidence>
<dbReference type="Pfam" id="PF04280">
    <property type="entry name" value="Tim44"/>
    <property type="match status" value="1"/>
</dbReference>
<dbReference type="EMBL" id="BMKW01000017">
    <property type="protein sequence ID" value="GGJ39119.1"/>
    <property type="molecule type" value="Genomic_DNA"/>
</dbReference>
<keyword evidence="1" id="KW-0812">Transmembrane</keyword>
<reference evidence="3" key="2">
    <citation type="submission" date="2020-09" db="EMBL/GenBank/DDBJ databases">
        <authorList>
            <person name="Sun Q."/>
            <person name="Zhou Y."/>
        </authorList>
    </citation>
    <scope>NUCLEOTIDE SEQUENCE</scope>
    <source>
        <strain evidence="3">CGMCC 1.3617</strain>
    </source>
</reference>
<proteinExistence type="predicted"/>
<dbReference type="InterPro" id="IPR032710">
    <property type="entry name" value="NTF2-like_dom_sf"/>
</dbReference>
<dbReference type="NCBIfam" id="NF033779">
    <property type="entry name" value="Tim44_TimA_adap"/>
    <property type="match status" value="1"/>
</dbReference>
<evidence type="ECO:0000259" key="2">
    <source>
        <dbReference type="SMART" id="SM00978"/>
    </source>
</evidence>